<feature type="domain" description="PUM-HD" evidence="6">
    <location>
        <begin position="184"/>
        <end position="538"/>
    </location>
</feature>
<gene>
    <name evidence="7" type="ORF">RCOM_1588230</name>
</gene>
<dbReference type="GO" id="GO:0005737">
    <property type="term" value="C:cytoplasm"/>
    <property type="evidence" value="ECO:0000318"/>
    <property type="project" value="GO_Central"/>
</dbReference>
<dbReference type="InterPro" id="IPR033712">
    <property type="entry name" value="Pumilio_RNA-bd"/>
</dbReference>
<proteinExistence type="predicted"/>
<feature type="repeat" description="Pumilio" evidence="5">
    <location>
        <begin position="247"/>
        <end position="283"/>
    </location>
</feature>
<dbReference type="PANTHER" id="PTHR12537">
    <property type="entry name" value="RNA BINDING PROTEIN PUMILIO-RELATED"/>
    <property type="match status" value="1"/>
</dbReference>
<evidence type="ECO:0000313" key="7">
    <source>
        <dbReference type="EMBL" id="EEF52315.1"/>
    </source>
</evidence>
<dbReference type="GO" id="GO:0010608">
    <property type="term" value="P:post-transcriptional regulation of gene expression"/>
    <property type="evidence" value="ECO:0000318"/>
    <property type="project" value="GO_Central"/>
</dbReference>
<dbReference type="CDD" id="cd07920">
    <property type="entry name" value="Pumilio"/>
    <property type="match status" value="1"/>
</dbReference>
<evidence type="ECO:0000256" key="2">
    <source>
        <dbReference type="ARBA" id="ARBA00022845"/>
    </source>
</evidence>
<dbReference type="PANTHER" id="PTHR12537:SF63">
    <property type="entry name" value="PUMILIO HOMOLOG 15"/>
    <property type="match status" value="1"/>
</dbReference>
<feature type="repeat" description="Pumilio" evidence="5">
    <location>
        <begin position="366"/>
        <end position="402"/>
    </location>
</feature>
<dbReference type="GO" id="GO:0006417">
    <property type="term" value="P:regulation of translation"/>
    <property type="evidence" value="ECO:0007669"/>
    <property type="project" value="UniProtKB-KW"/>
</dbReference>
<dbReference type="STRING" id="3988.B9R735"/>
<keyword evidence="3" id="KW-0694">RNA-binding</keyword>
<dbReference type="InterPro" id="IPR001313">
    <property type="entry name" value="Pumilio_RNA-bd_rpt"/>
</dbReference>
<dbReference type="OrthoDB" id="668540at2759"/>
<dbReference type="Proteomes" id="UP000008311">
    <property type="component" value="Unassembled WGS sequence"/>
</dbReference>
<feature type="repeat" description="Pumilio" evidence="5">
    <location>
        <begin position="439"/>
        <end position="474"/>
    </location>
</feature>
<evidence type="ECO:0000256" key="4">
    <source>
        <dbReference type="ARBA" id="ARBA00058490"/>
    </source>
</evidence>
<dbReference type="InParanoid" id="B9R735"/>
<protein>
    <submittedName>
        <fullName evidence="7">RNA binding protein, putative</fullName>
    </submittedName>
</protein>
<dbReference type="EMBL" id="EQ973772">
    <property type="protein sequence ID" value="EEF52315.1"/>
    <property type="molecule type" value="Genomic_DNA"/>
</dbReference>
<keyword evidence="8" id="KW-1185">Reference proteome</keyword>
<evidence type="ECO:0000313" key="8">
    <source>
        <dbReference type="Proteomes" id="UP000008311"/>
    </source>
</evidence>
<evidence type="ECO:0000256" key="3">
    <source>
        <dbReference type="ARBA" id="ARBA00022884"/>
    </source>
</evidence>
<evidence type="ECO:0000256" key="5">
    <source>
        <dbReference type="PROSITE-ProRule" id="PRU00317"/>
    </source>
</evidence>
<dbReference type="SUPFAM" id="SSF48371">
    <property type="entry name" value="ARM repeat"/>
    <property type="match status" value="1"/>
</dbReference>
<dbReference type="KEGG" id="rcu:8288523"/>
<dbReference type="InterPro" id="IPR016024">
    <property type="entry name" value="ARM-type_fold"/>
</dbReference>
<dbReference type="PROSITE" id="PS50302">
    <property type="entry name" value="PUM"/>
    <property type="match status" value="5"/>
</dbReference>
<sequence>MARENGNFSFPSQAPPLDSYIYNPRNSSFLHLNQRRLLPQISTPDSPYHDSVETLFSRLSISRQNSQHTFHGDGEAFLGSVLDRSYVSSQDLAFLDQDMGQNLYNNNGVNSCASLGLQDYGSTTTNIWDNFISDSVLSSNVNGLFRADSRRGGFSNGLMLKTTQDSLSPGLHSRRPYWLQQEPSNNNYYSSLRSGGGGSNVDDIIPLPLENLMGRIARYAKDQFGCKLVRKALENVTHEKIDMVLLEIIDSVAELMPHPFGNYVVQKLVEVCSEEQRTRILLAVTKNEVQLVSICLNMHGTRAVQKLLEGIASTQQVSITARQQVSLIMSALSSGAVELAKDMNGHHVIKYCLEHFLPEDNKYLLKVVADNCFDIATDKSGCCVLQQCVDHSMGEPRDRLVASITNIALRLAQDRYGNYVIQHLLGLRNPLITANLFRQLEGYFAVLSCDKFGSNVVEKCLLESRAEQCTQIISELLRSPCSSMLLVDPYGNFVIQSALKVSKGLVQGAMLELIRQNIPAMRSSIYGRKLLAWLHKERLLPM</sequence>
<evidence type="ECO:0000256" key="1">
    <source>
        <dbReference type="ARBA" id="ARBA00022737"/>
    </source>
</evidence>
<dbReference type="AlphaFoldDB" id="B9R735"/>
<dbReference type="Pfam" id="PF00806">
    <property type="entry name" value="PUF"/>
    <property type="match status" value="8"/>
</dbReference>
<dbReference type="InterPro" id="IPR011989">
    <property type="entry name" value="ARM-like"/>
</dbReference>
<dbReference type="SMART" id="SM00025">
    <property type="entry name" value="Pumilio"/>
    <property type="match status" value="8"/>
</dbReference>
<evidence type="ECO:0000259" key="6">
    <source>
        <dbReference type="PROSITE" id="PS50303"/>
    </source>
</evidence>
<accession>B9R735</accession>
<name>B9R735_RICCO</name>
<feature type="repeat" description="Pumilio" evidence="5">
    <location>
        <begin position="403"/>
        <end position="438"/>
    </location>
</feature>
<keyword evidence="1" id="KW-0677">Repeat</keyword>
<organism evidence="7 8">
    <name type="scientific">Ricinus communis</name>
    <name type="common">Castor bean</name>
    <dbReference type="NCBI Taxonomy" id="3988"/>
    <lineage>
        <taxon>Eukaryota</taxon>
        <taxon>Viridiplantae</taxon>
        <taxon>Streptophyta</taxon>
        <taxon>Embryophyta</taxon>
        <taxon>Tracheophyta</taxon>
        <taxon>Spermatophyta</taxon>
        <taxon>Magnoliopsida</taxon>
        <taxon>eudicotyledons</taxon>
        <taxon>Gunneridae</taxon>
        <taxon>Pentapetalae</taxon>
        <taxon>rosids</taxon>
        <taxon>fabids</taxon>
        <taxon>Malpighiales</taxon>
        <taxon>Euphorbiaceae</taxon>
        <taxon>Acalyphoideae</taxon>
        <taxon>Acalypheae</taxon>
        <taxon>Ricinus</taxon>
    </lineage>
</organism>
<comment type="function">
    <text evidence="4">Sequence-specific RNA-binding protein that regulates translation and mRNA stability by binding the 3'-UTR of target mRNAs.</text>
</comment>
<dbReference type="PROSITE" id="PS50303">
    <property type="entry name" value="PUM_HD"/>
    <property type="match status" value="1"/>
</dbReference>
<dbReference type="InterPro" id="IPR033133">
    <property type="entry name" value="PUM-HD"/>
</dbReference>
<reference evidence="8" key="1">
    <citation type="journal article" date="2010" name="Nat. Biotechnol.">
        <title>Draft genome sequence of the oilseed species Ricinus communis.</title>
        <authorList>
            <person name="Chan A.P."/>
            <person name="Crabtree J."/>
            <person name="Zhao Q."/>
            <person name="Lorenzi H."/>
            <person name="Orvis J."/>
            <person name="Puiu D."/>
            <person name="Melake-Berhan A."/>
            <person name="Jones K.M."/>
            <person name="Redman J."/>
            <person name="Chen G."/>
            <person name="Cahoon E.B."/>
            <person name="Gedil M."/>
            <person name="Stanke M."/>
            <person name="Haas B.J."/>
            <person name="Wortman J.R."/>
            <person name="Fraser-Liggett C.M."/>
            <person name="Ravel J."/>
            <person name="Rabinowicz P.D."/>
        </authorList>
    </citation>
    <scope>NUCLEOTIDE SEQUENCE [LARGE SCALE GENOMIC DNA]</scope>
    <source>
        <strain evidence="8">cv. Hale</strain>
    </source>
</reference>
<feature type="repeat" description="Pumilio" evidence="5">
    <location>
        <begin position="211"/>
        <end position="246"/>
    </location>
</feature>
<dbReference type="FunFam" id="1.25.10.10:FF:000237">
    <property type="entry name" value="Pumilio homolog 9"/>
    <property type="match status" value="1"/>
</dbReference>
<dbReference type="eggNOG" id="KOG2049">
    <property type="taxonomic scope" value="Eukaryota"/>
</dbReference>
<dbReference type="Gene3D" id="1.25.10.10">
    <property type="entry name" value="Leucine-rich Repeat Variant"/>
    <property type="match status" value="1"/>
</dbReference>
<dbReference type="GO" id="GO:0003729">
    <property type="term" value="F:mRNA binding"/>
    <property type="evidence" value="ECO:0000318"/>
    <property type="project" value="GO_Central"/>
</dbReference>
<keyword evidence="2" id="KW-0810">Translation regulation</keyword>